<accession>A0ABQ3JZ97</accession>
<evidence type="ECO:0000256" key="1">
    <source>
        <dbReference type="SAM" id="SignalP"/>
    </source>
</evidence>
<organism evidence="2 3">
    <name type="scientific">Deinococcus piscis</name>
    <dbReference type="NCBI Taxonomy" id="394230"/>
    <lineage>
        <taxon>Bacteria</taxon>
        <taxon>Thermotogati</taxon>
        <taxon>Deinococcota</taxon>
        <taxon>Deinococci</taxon>
        <taxon>Deinococcales</taxon>
        <taxon>Deinococcaceae</taxon>
        <taxon>Deinococcus</taxon>
    </lineage>
</organism>
<proteinExistence type="predicted"/>
<evidence type="ECO:0000313" key="3">
    <source>
        <dbReference type="Proteomes" id="UP000632154"/>
    </source>
</evidence>
<evidence type="ECO:0000313" key="2">
    <source>
        <dbReference type="EMBL" id="GHF92464.1"/>
    </source>
</evidence>
<comment type="caution">
    <text evidence="2">The sequence shown here is derived from an EMBL/GenBank/DDBJ whole genome shotgun (WGS) entry which is preliminary data.</text>
</comment>
<dbReference type="EMBL" id="BNAL01000001">
    <property type="protein sequence ID" value="GHF92464.1"/>
    <property type="molecule type" value="Genomic_DNA"/>
</dbReference>
<feature type="signal peptide" evidence="1">
    <location>
        <begin position="1"/>
        <end position="21"/>
    </location>
</feature>
<keyword evidence="1" id="KW-0732">Signal</keyword>
<name>A0ABQ3JZ97_9DEIO</name>
<protein>
    <submittedName>
        <fullName evidence="2">Uncharacterized protein</fullName>
    </submittedName>
</protein>
<keyword evidence="3" id="KW-1185">Reference proteome</keyword>
<feature type="chain" id="PRO_5046892514" evidence="1">
    <location>
        <begin position="22"/>
        <end position="180"/>
    </location>
</feature>
<gene>
    <name evidence="2" type="ORF">GCM10017783_00270</name>
</gene>
<dbReference type="Proteomes" id="UP000632154">
    <property type="component" value="Unassembled WGS sequence"/>
</dbReference>
<dbReference type="RefSeq" id="WP_189641638.1">
    <property type="nucleotide sequence ID" value="NZ_BNAL01000001.1"/>
</dbReference>
<sequence>MNKSSVAVYLLVLSLVGQAYAQAPVMETGASFTETGFCKLYGCKWLSREELLSRGQPSGIVEYSYQLTKIPDAQVHIWRTKADNAVVHAILLFRPVKGRVTPETSPVKVAAQFTRDLTGYSDWKSVPTKLLAFCGPNIKPENRQELFATPVATATCSWSPQAYDEAGRNVGSQLTLMFSK</sequence>
<reference evidence="3" key="1">
    <citation type="journal article" date="2019" name="Int. J. Syst. Evol. Microbiol.">
        <title>The Global Catalogue of Microorganisms (GCM) 10K type strain sequencing project: providing services to taxonomists for standard genome sequencing and annotation.</title>
        <authorList>
            <consortium name="The Broad Institute Genomics Platform"/>
            <consortium name="The Broad Institute Genome Sequencing Center for Infectious Disease"/>
            <person name="Wu L."/>
            <person name="Ma J."/>
        </authorList>
    </citation>
    <scope>NUCLEOTIDE SEQUENCE [LARGE SCALE GENOMIC DNA]</scope>
    <source>
        <strain evidence="3">CGMCC 1.18439</strain>
    </source>
</reference>